<sequence>MIGASEITERDFALQELAKRRQSLESVYVNLGRLQYLVQEYTPCIHLETMEVLDDLLLREEHTNRRTAYFTYRKAADVLAMAVEKSPDPEVRRKALAILRNMVCIKHGAVHRAVAESLGSLPLNIRGPAMETPSEKGALPKASWASILQQAGFSPDGPPLAQGRSLVLRSQDDQVLVVKMARDGDSVQTLHAEAAWMERLDQEAEGFPVDFHVPRPISMENSRVFRLEEIPRHEGGLENLHPQRLAMAYVAHGDYFTYPNDPSGPGLPAGGEFVEILGKNAWLLGRLGASGMVHTAPIPLFHNRVQAGRRTDRGLYEWPRQGRLDQWLFSCQYPNLCSTGLRDFEHILAFSGPMSELYLHLGTHVLSLVLVAGSYFRNKDPERVGLDPQGEPVDARDLFDRSLLITAISEIFYQYYSGFVGREFTAPLPRDVESLADAMIREMGVDRYMEEILRVHDQEAMTQEEFLDFLTGRGLSPEKARSCVRGKEEIVLYTGPHLGGFNDVISLPELICFVATVTSLCVSGRYVEQNPQQAA</sequence>
<keyword evidence="2" id="KW-1185">Reference proteome</keyword>
<dbReference type="AlphaFoldDB" id="A0A1M6J8U1"/>
<proteinExistence type="predicted"/>
<dbReference type="OrthoDB" id="5410372at2"/>
<dbReference type="STRING" id="1121393.SAMN02745216_01660"/>
<protein>
    <submittedName>
        <fullName evidence="1">Uncharacterized protein</fullName>
    </submittedName>
</protein>
<organism evidence="1 2">
    <name type="scientific">Desulfatibacillum alkenivorans DSM 16219</name>
    <dbReference type="NCBI Taxonomy" id="1121393"/>
    <lineage>
        <taxon>Bacteria</taxon>
        <taxon>Pseudomonadati</taxon>
        <taxon>Thermodesulfobacteriota</taxon>
        <taxon>Desulfobacteria</taxon>
        <taxon>Desulfobacterales</taxon>
        <taxon>Desulfatibacillaceae</taxon>
        <taxon>Desulfatibacillum</taxon>
    </lineage>
</organism>
<dbReference type="EMBL" id="FQZU01000007">
    <property type="protein sequence ID" value="SHJ43118.1"/>
    <property type="molecule type" value="Genomic_DNA"/>
</dbReference>
<gene>
    <name evidence="1" type="ORF">SAMN02745216_01660</name>
</gene>
<reference evidence="2" key="1">
    <citation type="submission" date="2016-11" db="EMBL/GenBank/DDBJ databases">
        <authorList>
            <person name="Varghese N."/>
            <person name="Submissions S."/>
        </authorList>
    </citation>
    <scope>NUCLEOTIDE SEQUENCE [LARGE SCALE GENOMIC DNA]</scope>
    <source>
        <strain evidence="2">DSM 16219</strain>
    </source>
</reference>
<name>A0A1M6J8U1_9BACT</name>
<dbReference type="Proteomes" id="UP000183994">
    <property type="component" value="Unassembled WGS sequence"/>
</dbReference>
<accession>A0A1M6J8U1</accession>
<dbReference type="RefSeq" id="WP_083610871.1">
    <property type="nucleotide sequence ID" value="NZ_FQZU01000007.1"/>
</dbReference>
<dbReference type="NCBIfam" id="NF033874">
    <property type="entry name" value="SidJ_rel_pseudo"/>
    <property type="match status" value="1"/>
</dbReference>
<evidence type="ECO:0000313" key="1">
    <source>
        <dbReference type="EMBL" id="SHJ43118.1"/>
    </source>
</evidence>
<evidence type="ECO:0000313" key="2">
    <source>
        <dbReference type="Proteomes" id="UP000183994"/>
    </source>
</evidence>